<feature type="transmembrane region" description="Helical" evidence="1">
    <location>
        <begin position="36"/>
        <end position="56"/>
    </location>
</feature>
<sequence>MKFKEKVWKYATVIVVLLVLLNPEMAELALFIDAVGLEMFLMLLEVQIVVMFSLFFNTTIKSAYIYVKNLFLKLLPILSWESIKENPGNLILVVPSPAILMNVMVVSTLLGIALFTK</sequence>
<gene>
    <name evidence="2" type="ORF">KME65_05285</name>
</gene>
<dbReference type="Proteomes" id="UP000770889">
    <property type="component" value="Unassembled WGS sequence"/>
</dbReference>
<reference evidence="2 3" key="1">
    <citation type="submission" date="2021-05" db="EMBL/GenBank/DDBJ databases">
        <title>Genetic and Functional Diversity in Clade A Lucinid endosymbionts from the Bahamas.</title>
        <authorList>
            <person name="Giani N.M."/>
            <person name="Engel A.S."/>
            <person name="Campbell B.J."/>
        </authorList>
    </citation>
    <scope>NUCLEOTIDE SEQUENCE [LARGE SCALE GENOMIC DNA]</scope>
    <source>
        <strain evidence="2">LUC16012Gg_MoonRockCtena</strain>
    </source>
</reference>
<evidence type="ECO:0000256" key="1">
    <source>
        <dbReference type="SAM" id="Phobius"/>
    </source>
</evidence>
<evidence type="ECO:0000313" key="2">
    <source>
        <dbReference type="EMBL" id="MBT2988356.1"/>
    </source>
</evidence>
<organism evidence="2 3">
    <name type="scientific">Candidatus Thiodiazotropha taylori</name>
    <dbReference type="NCBI Taxonomy" id="2792791"/>
    <lineage>
        <taxon>Bacteria</taxon>
        <taxon>Pseudomonadati</taxon>
        <taxon>Pseudomonadota</taxon>
        <taxon>Gammaproteobacteria</taxon>
        <taxon>Chromatiales</taxon>
        <taxon>Sedimenticolaceae</taxon>
        <taxon>Candidatus Thiodiazotropha</taxon>
    </lineage>
</organism>
<protein>
    <submittedName>
        <fullName evidence="2">Uncharacterized protein</fullName>
    </submittedName>
</protein>
<feature type="transmembrane region" description="Helical" evidence="1">
    <location>
        <begin position="63"/>
        <end position="80"/>
    </location>
</feature>
<proteinExistence type="predicted"/>
<keyword evidence="1" id="KW-0472">Membrane</keyword>
<keyword evidence="1" id="KW-1133">Transmembrane helix</keyword>
<dbReference type="AlphaFoldDB" id="A0A944M6H1"/>
<evidence type="ECO:0000313" key="3">
    <source>
        <dbReference type="Proteomes" id="UP000770889"/>
    </source>
</evidence>
<feature type="transmembrane region" description="Helical" evidence="1">
    <location>
        <begin position="92"/>
        <end position="115"/>
    </location>
</feature>
<accession>A0A944M6H1</accession>
<dbReference type="EMBL" id="JAHHGM010000004">
    <property type="protein sequence ID" value="MBT2988356.1"/>
    <property type="molecule type" value="Genomic_DNA"/>
</dbReference>
<keyword evidence="1" id="KW-0812">Transmembrane</keyword>
<name>A0A944M6H1_9GAMM</name>
<comment type="caution">
    <text evidence="2">The sequence shown here is derived from an EMBL/GenBank/DDBJ whole genome shotgun (WGS) entry which is preliminary data.</text>
</comment>